<dbReference type="Proteomes" id="UP000616779">
    <property type="component" value="Unassembled WGS sequence"/>
</dbReference>
<sequence length="77" mass="8578">MINNIHSMAEEIIISAQPDRTIDKEANKNGHLLCPRCNSKTGEFLILGEVCTLCLDELEFGYPSFPSYPLSEYNKGG</sequence>
<evidence type="ECO:0008006" key="3">
    <source>
        <dbReference type="Google" id="ProtNLM"/>
    </source>
</evidence>
<keyword evidence="2" id="KW-1185">Reference proteome</keyword>
<gene>
    <name evidence="1" type="ORF">GC098_03000</name>
</gene>
<organism evidence="1 2">
    <name type="scientific">Paenibacillus phytorum</name>
    <dbReference type="NCBI Taxonomy" id="2654977"/>
    <lineage>
        <taxon>Bacteria</taxon>
        <taxon>Bacillati</taxon>
        <taxon>Bacillota</taxon>
        <taxon>Bacilli</taxon>
        <taxon>Bacillales</taxon>
        <taxon>Paenibacillaceae</taxon>
        <taxon>Paenibacillus</taxon>
    </lineage>
</organism>
<comment type="caution">
    <text evidence="1">The sequence shown here is derived from an EMBL/GenBank/DDBJ whole genome shotgun (WGS) entry which is preliminary data.</text>
</comment>
<name>A0ABX1XPN4_9BACL</name>
<dbReference type="EMBL" id="WHOA01000023">
    <property type="protein sequence ID" value="NOU70412.1"/>
    <property type="molecule type" value="Genomic_DNA"/>
</dbReference>
<evidence type="ECO:0000313" key="1">
    <source>
        <dbReference type="EMBL" id="NOU70412.1"/>
    </source>
</evidence>
<protein>
    <recommendedName>
        <fullName evidence="3">Inhibitor of sigma-G Gin</fullName>
    </recommendedName>
</protein>
<reference evidence="1 2" key="1">
    <citation type="submission" date="2019-10" db="EMBL/GenBank/DDBJ databases">
        <title>Description of Paenibacillus terrestris sp. nov.</title>
        <authorList>
            <person name="Carlier A."/>
            <person name="Qi S."/>
        </authorList>
    </citation>
    <scope>NUCLEOTIDE SEQUENCE [LARGE SCALE GENOMIC DNA]</scope>
    <source>
        <strain evidence="1 2">LMG 31458</strain>
    </source>
</reference>
<proteinExistence type="predicted"/>
<accession>A0ABX1XPN4</accession>
<evidence type="ECO:0000313" key="2">
    <source>
        <dbReference type="Proteomes" id="UP000616779"/>
    </source>
</evidence>